<evidence type="ECO:0000256" key="3">
    <source>
        <dbReference type="ARBA" id="ARBA00022737"/>
    </source>
</evidence>
<dbReference type="HOGENOM" id="CLU_451610_0_0_1"/>
<feature type="region of interest" description="Disordered" evidence="6">
    <location>
        <begin position="539"/>
        <end position="578"/>
    </location>
</feature>
<keyword evidence="3" id="KW-0677">Repeat</keyword>
<dbReference type="SUPFAM" id="SSF52058">
    <property type="entry name" value="L domain-like"/>
    <property type="match status" value="1"/>
</dbReference>
<feature type="region of interest" description="Disordered" evidence="6">
    <location>
        <begin position="12"/>
        <end position="105"/>
    </location>
</feature>
<dbReference type="PRINTS" id="PR01217">
    <property type="entry name" value="PRICHEXTENSN"/>
</dbReference>
<evidence type="ECO:0000256" key="6">
    <source>
        <dbReference type="SAM" id="MobiDB-lite"/>
    </source>
</evidence>
<keyword evidence="2" id="KW-0732">Signal</keyword>
<feature type="compositionally biased region" description="Pro residues" evidence="6">
    <location>
        <begin position="13"/>
        <end position="69"/>
    </location>
</feature>
<evidence type="ECO:0000256" key="1">
    <source>
        <dbReference type="ARBA" id="ARBA00004370"/>
    </source>
</evidence>
<name>A0A0D3JQ81_EMIH1</name>
<dbReference type="EnsemblProtists" id="EOD25666">
    <property type="protein sequence ID" value="EOD25666"/>
    <property type="gene ID" value="EMIHUDRAFT_450338"/>
</dbReference>
<evidence type="ECO:0000256" key="5">
    <source>
        <dbReference type="ARBA" id="ARBA00023180"/>
    </source>
</evidence>
<keyword evidence="8" id="KW-1185">Reference proteome</keyword>
<dbReference type="Proteomes" id="UP000013827">
    <property type="component" value="Unassembled WGS sequence"/>
</dbReference>
<feature type="compositionally biased region" description="Pro residues" evidence="6">
    <location>
        <begin position="562"/>
        <end position="573"/>
    </location>
</feature>
<organism evidence="7 8">
    <name type="scientific">Emiliania huxleyi (strain CCMP1516)</name>
    <dbReference type="NCBI Taxonomy" id="280463"/>
    <lineage>
        <taxon>Eukaryota</taxon>
        <taxon>Haptista</taxon>
        <taxon>Haptophyta</taxon>
        <taxon>Prymnesiophyceae</taxon>
        <taxon>Isochrysidales</taxon>
        <taxon>Noelaerhabdaceae</taxon>
        <taxon>Emiliania</taxon>
    </lineage>
</organism>
<feature type="region of interest" description="Disordered" evidence="6">
    <location>
        <begin position="440"/>
        <end position="470"/>
    </location>
</feature>
<dbReference type="InterPro" id="IPR032675">
    <property type="entry name" value="LRR_dom_sf"/>
</dbReference>
<reference evidence="7" key="2">
    <citation type="submission" date="2024-10" db="UniProtKB">
        <authorList>
            <consortium name="EnsemblProtists"/>
        </authorList>
    </citation>
    <scope>IDENTIFICATION</scope>
</reference>
<keyword evidence="4" id="KW-0472">Membrane</keyword>
<dbReference type="PANTHER" id="PTHR45974">
    <property type="entry name" value="RECEPTOR-LIKE PROTEIN 55"/>
    <property type="match status" value="1"/>
</dbReference>
<dbReference type="AlphaFoldDB" id="A0A0D3JQ81"/>
<comment type="subcellular location">
    <subcellularLocation>
        <location evidence="1">Membrane</location>
    </subcellularLocation>
</comment>
<evidence type="ECO:0000313" key="7">
    <source>
        <dbReference type="EnsemblProtists" id="EOD25666"/>
    </source>
</evidence>
<dbReference type="PANTHER" id="PTHR45974:SF266">
    <property type="entry name" value="LEUCINE-RICH REPEAT RECEPTOR PROTEIN KINASE HPCA1"/>
    <property type="match status" value="1"/>
</dbReference>
<feature type="region of interest" description="Disordered" evidence="6">
    <location>
        <begin position="586"/>
        <end position="605"/>
    </location>
</feature>
<sequence>MLSLSSIWLLVAKPPPIGNHSPPLAPNYSPPPAPTPPLPPPSPLPPSPSSPPPPSPPPPSPPPPSPSPPRLVECGAVELLSSALPPPPPRRASNKPPSPASATGSAASLWCCSRGGVHCEVAGEGSPSGGWWRNASGWMQGPALAVSSLHLVGAELAPGVLPDALAELAELRELRLSAAAHLTGTLPASALLSLAALEVLELTRVNVSGTLPAGLLASLPLLDDLALSGTRLSGCLALGRISDLELLHLSSAAISGTLPAELFTALGPTPVELVVRRVFLFHAAGSLPASISAATALQLCYLPQDRLRCPLPPLPQQCALGKDGGRLFCELRLGNDHYGVNVSERVLDTLLTTAAVLCSLAAVAALAAKTRRWRRRRAERRRVRKERRQVDTELASIFDSRAEAFDTLEMREAARRRAEATLVRDAGAELSRHLLAGAPYSAPSRRLGGEQQGDEAASEDATRASPAGGLVGRHVQARLTGGRVVSGVVTRQVGGRVRVESVPRPSSPVLDRPPSCWADEGDATPIGEAEAILMRATRGVASTRQEGDEERMFPDRRLNRPSGPPPMPPPLPSVVPSERAEARVWASSASHRDVRVDAVTPPLAG</sequence>
<keyword evidence="5" id="KW-0325">Glycoprotein</keyword>
<accession>A0A0D3JQ81</accession>
<dbReference type="PaxDb" id="2903-EOD25666"/>
<dbReference type="KEGG" id="ehx:EMIHUDRAFT_450338"/>
<evidence type="ECO:0000256" key="2">
    <source>
        <dbReference type="ARBA" id="ARBA00022729"/>
    </source>
</evidence>
<reference evidence="8" key="1">
    <citation type="journal article" date="2013" name="Nature">
        <title>Pan genome of the phytoplankton Emiliania underpins its global distribution.</title>
        <authorList>
            <person name="Read B.A."/>
            <person name="Kegel J."/>
            <person name="Klute M.J."/>
            <person name="Kuo A."/>
            <person name="Lefebvre S.C."/>
            <person name="Maumus F."/>
            <person name="Mayer C."/>
            <person name="Miller J."/>
            <person name="Monier A."/>
            <person name="Salamov A."/>
            <person name="Young J."/>
            <person name="Aguilar M."/>
            <person name="Claverie J.M."/>
            <person name="Frickenhaus S."/>
            <person name="Gonzalez K."/>
            <person name="Herman E.K."/>
            <person name="Lin Y.C."/>
            <person name="Napier J."/>
            <person name="Ogata H."/>
            <person name="Sarno A.F."/>
            <person name="Shmutz J."/>
            <person name="Schroeder D."/>
            <person name="de Vargas C."/>
            <person name="Verret F."/>
            <person name="von Dassow P."/>
            <person name="Valentin K."/>
            <person name="Van de Peer Y."/>
            <person name="Wheeler G."/>
            <person name="Dacks J.B."/>
            <person name="Delwiche C.F."/>
            <person name="Dyhrman S.T."/>
            <person name="Glockner G."/>
            <person name="John U."/>
            <person name="Richards T."/>
            <person name="Worden A.Z."/>
            <person name="Zhang X."/>
            <person name="Grigoriev I.V."/>
            <person name="Allen A.E."/>
            <person name="Bidle K."/>
            <person name="Borodovsky M."/>
            <person name="Bowler C."/>
            <person name="Brownlee C."/>
            <person name="Cock J.M."/>
            <person name="Elias M."/>
            <person name="Gladyshev V.N."/>
            <person name="Groth M."/>
            <person name="Guda C."/>
            <person name="Hadaegh A."/>
            <person name="Iglesias-Rodriguez M.D."/>
            <person name="Jenkins J."/>
            <person name="Jones B.M."/>
            <person name="Lawson T."/>
            <person name="Leese F."/>
            <person name="Lindquist E."/>
            <person name="Lobanov A."/>
            <person name="Lomsadze A."/>
            <person name="Malik S.B."/>
            <person name="Marsh M.E."/>
            <person name="Mackinder L."/>
            <person name="Mock T."/>
            <person name="Mueller-Roeber B."/>
            <person name="Pagarete A."/>
            <person name="Parker M."/>
            <person name="Probert I."/>
            <person name="Quesneville H."/>
            <person name="Raines C."/>
            <person name="Rensing S.A."/>
            <person name="Riano-Pachon D.M."/>
            <person name="Richier S."/>
            <person name="Rokitta S."/>
            <person name="Shiraiwa Y."/>
            <person name="Soanes D.M."/>
            <person name="van der Giezen M."/>
            <person name="Wahlund T.M."/>
            <person name="Williams B."/>
            <person name="Wilson W."/>
            <person name="Wolfe G."/>
            <person name="Wurch L.L."/>
        </authorList>
    </citation>
    <scope>NUCLEOTIDE SEQUENCE</scope>
</reference>
<dbReference type="GO" id="GO:0016020">
    <property type="term" value="C:membrane"/>
    <property type="evidence" value="ECO:0007669"/>
    <property type="project" value="UniProtKB-SubCell"/>
</dbReference>
<dbReference type="GeneID" id="17271211"/>
<evidence type="ECO:0000313" key="8">
    <source>
        <dbReference type="Proteomes" id="UP000013827"/>
    </source>
</evidence>
<proteinExistence type="predicted"/>
<dbReference type="Gene3D" id="3.80.10.10">
    <property type="entry name" value="Ribonuclease Inhibitor"/>
    <property type="match status" value="1"/>
</dbReference>
<protein>
    <submittedName>
        <fullName evidence="7">Uncharacterized protein</fullName>
    </submittedName>
</protein>
<dbReference type="RefSeq" id="XP_005778095.1">
    <property type="nucleotide sequence ID" value="XM_005778038.1"/>
</dbReference>
<evidence type="ECO:0000256" key="4">
    <source>
        <dbReference type="ARBA" id="ARBA00023136"/>
    </source>
</evidence>